<dbReference type="PANTHER" id="PTHR35046">
    <property type="entry name" value="ZINC KNUCKLE (CCHC-TYPE) FAMILY PROTEIN"/>
    <property type="match status" value="1"/>
</dbReference>
<keyword evidence="2" id="KW-1185">Reference proteome</keyword>
<name>A0AAV3QM62_LITER</name>
<dbReference type="InterPro" id="IPR036397">
    <property type="entry name" value="RNaseH_sf"/>
</dbReference>
<dbReference type="EMBL" id="BAABME010004983">
    <property type="protein sequence ID" value="GAA0164218.1"/>
    <property type="molecule type" value="Genomic_DNA"/>
</dbReference>
<dbReference type="AlphaFoldDB" id="A0AAV3QM62"/>
<sequence length="172" mass="19307">MHRDVERFVARCTVCQRAKGHASNAGLYLPLHVPTQPWTNISMDFILGLPWTQRGHDSIFVVVDRFSEMAHFIPYKKTTDAVQLFRTSLDMSSAYHPQSDGQTEVVNRSLVDLLRCLVGDNIKAWDMVLGSAEFSHNHAVNRSTGFSPFKVVYGVVPRGPVIPVRINVCPIT</sequence>
<dbReference type="GO" id="GO:0003676">
    <property type="term" value="F:nucleic acid binding"/>
    <property type="evidence" value="ECO:0007669"/>
    <property type="project" value="InterPro"/>
</dbReference>
<dbReference type="PANTHER" id="PTHR35046:SF18">
    <property type="entry name" value="RNA-DIRECTED DNA POLYMERASE"/>
    <property type="match status" value="1"/>
</dbReference>
<dbReference type="SUPFAM" id="SSF53098">
    <property type="entry name" value="Ribonuclease H-like"/>
    <property type="match status" value="1"/>
</dbReference>
<dbReference type="Proteomes" id="UP001454036">
    <property type="component" value="Unassembled WGS sequence"/>
</dbReference>
<organism evidence="1 2">
    <name type="scientific">Lithospermum erythrorhizon</name>
    <name type="common">Purple gromwell</name>
    <name type="synonym">Lithospermum officinale var. erythrorhizon</name>
    <dbReference type="NCBI Taxonomy" id="34254"/>
    <lineage>
        <taxon>Eukaryota</taxon>
        <taxon>Viridiplantae</taxon>
        <taxon>Streptophyta</taxon>
        <taxon>Embryophyta</taxon>
        <taxon>Tracheophyta</taxon>
        <taxon>Spermatophyta</taxon>
        <taxon>Magnoliopsida</taxon>
        <taxon>eudicotyledons</taxon>
        <taxon>Gunneridae</taxon>
        <taxon>Pentapetalae</taxon>
        <taxon>asterids</taxon>
        <taxon>lamiids</taxon>
        <taxon>Boraginales</taxon>
        <taxon>Boraginaceae</taxon>
        <taxon>Boraginoideae</taxon>
        <taxon>Lithospermeae</taxon>
        <taxon>Lithospermum</taxon>
    </lineage>
</organism>
<accession>A0AAV3QM62</accession>
<evidence type="ECO:0000313" key="2">
    <source>
        <dbReference type="Proteomes" id="UP001454036"/>
    </source>
</evidence>
<dbReference type="InterPro" id="IPR012337">
    <property type="entry name" value="RNaseH-like_sf"/>
</dbReference>
<proteinExistence type="predicted"/>
<gene>
    <name evidence="1" type="ORF">LIER_19908</name>
</gene>
<evidence type="ECO:0008006" key="3">
    <source>
        <dbReference type="Google" id="ProtNLM"/>
    </source>
</evidence>
<comment type="caution">
    <text evidence="1">The sequence shown here is derived from an EMBL/GenBank/DDBJ whole genome shotgun (WGS) entry which is preliminary data.</text>
</comment>
<reference evidence="1 2" key="1">
    <citation type="submission" date="2024-01" db="EMBL/GenBank/DDBJ databases">
        <title>The complete chloroplast genome sequence of Lithospermum erythrorhizon: insights into the phylogenetic relationship among Boraginaceae species and the maternal lineages of purple gromwells.</title>
        <authorList>
            <person name="Okada T."/>
            <person name="Watanabe K."/>
        </authorList>
    </citation>
    <scope>NUCLEOTIDE SEQUENCE [LARGE SCALE GENOMIC DNA]</scope>
</reference>
<protein>
    <recommendedName>
        <fullName evidence="3">Integrase catalytic domain-containing protein</fullName>
    </recommendedName>
</protein>
<dbReference type="Gene3D" id="3.30.420.10">
    <property type="entry name" value="Ribonuclease H-like superfamily/Ribonuclease H"/>
    <property type="match status" value="2"/>
</dbReference>
<evidence type="ECO:0000313" key="1">
    <source>
        <dbReference type="EMBL" id="GAA0164218.1"/>
    </source>
</evidence>